<dbReference type="GO" id="GO:0005829">
    <property type="term" value="C:cytosol"/>
    <property type="evidence" value="ECO:0007669"/>
    <property type="project" value="TreeGrafter"/>
</dbReference>
<dbReference type="GO" id="GO:0007165">
    <property type="term" value="P:signal transduction"/>
    <property type="evidence" value="ECO:0007669"/>
    <property type="project" value="InterPro"/>
</dbReference>
<dbReference type="HOGENOM" id="CLU_1270416_0_0_10"/>
<dbReference type="eggNOG" id="COG0835">
    <property type="taxonomic scope" value="Bacteria"/>
</dbReference>
<gene>
    <name evidence="2" type="ordered locus">Ctha_2456</name>
</gene>
<dbReference type="Gene3D" id="2.30.30.40">
    <property type="entry name" value="SH3 Domains"/>
    <property type="match status" value="1"/>
</dbReference>
<name>B3QXJ0_CHLT3</name>
<dbReference type="InterPro" id="IPR002545">
    <property type="entry name" value="CheW-lke_dom"/>
</dbReference>
<dbReference type="Proteomes" id="UP000001208">
    <property type="component" value="Chromosome"/>
</dbReference>
<dbReference type="RefSeq" id="WP_012500987.1">
    <property type="nucleotide sequence ID" value="NC_011026.1"/>
</dbReference>
<organism evidence="2 3">
    <name type="scientific">Chloroherpeton thalassium (strain ATCC 35110 / GB-78)</name>
    <dbReference type="NCBI Taxonomy" id="517418"/>
    <lineage>
        <taxon>Bacteria</taxon>
        <taxon>Pseudomonadati</taxon>
        <taxon>Chlorobiota</taxon>
        <taxon>Chlorobiia</taxon>
        <taxon>Chlorobiales</taxon>
        <taxon>Chloroherpetonaceae</taxon>
        <taxon>Chloroherpeton</taxon>
    </lineage>
</organism>
<dbReference type="EMBL" id="CP001100">
    <property type="protein sequence ID" value="ACF14905.1"/>
    <property type="molecule type" value="Genomic_DNA"/>
</dbReference>
<dbReference type="SUPFAM" id="SSF50341">
    <property type="entry name" value="CheW-like"/>
    <property type="match status" value="1"/>
</dbReference>
<accession>B3QXJ0</accession>
<dbReference type="GO" id="GO:0006935">
    <property type="term" value="P:chemotaxis"/>
    <property type="evidence" value="ECO:0007669"/>
    <property type="project" value="InterPro"/>
</dbReference>
<proteinExistence type="predicted"/>
<dbReference type="Gene3D" id="2.40.50.180">
    <property type="entry name" value="CheA-289, Domain 4"/>
    <property type="match status" value="1"/>
</dbReference>
<evidence type="ECO:0000259" key="1">
    <source>
        <dbReference type="PROSITE" id="PS50851"/>
    </source>
</evidence>
<protein>
    <submittedName>
        <fullName evidence="2">CheW protein</fullName>
    </submittedName>
</protein>
<dbReference type="OrthoDB" id="9794382at2"/>
<dbReference type="PANTHER" id="PTHR22617:SF23">
    <property type="entry name" value="CHEMOTAXIS PROTEIN CHEW"/>
    <property type="match status" value="1"/>
</dbReference>
<dbReference type="SMART" id="SM00260">
    <property type="entry name" value="CheW"/>
    <property type="match status" value="1"/>
</dbReference>
<dbReference type="InterPro" id="IPR039315">
    <property type="entry name" value="CheW"/>
</dbReference>
<reference evidence="2 3" key="1">
    <citation type="submission" date="2008-06" db="EMBL/GenBank/DDBJ databases">
        <title>Complete sequence of Chloroherpeton thalassium ATCC 35110.</title>
        <authorList>
            <consortium name="US DOE Joint Genome Institute"/>
            <person name="Lucas S."/>
            <person name="Copeland A."/>
            <person name="Lapidus A."/>
            <person name="Glavina del Rio T."/>
            <person name="Dalin E."/>
            <person name="Tice H."/>
            <person name="Bruce D."/>
            <person name="Goodwin L."/>
            <person name="Pitluck S."/>
            <person name="Schmutz J."/>
            <person name="Larimer F."/>
            <person name="Land M."/>
            <person name="Hauser L."/>
            <person name="Kyrpides N."/>
            <person name="Mikhailova N."/>
            <person name="Liu Z."/>
            <person name="Li T."/>
            <person name="Zhao F."/>
            <person name="Overmann J."/>
            <person name="Bryant D.A."/>
            <person name="Richardson P."/>
        </authorList>
    </citation>
    <scope>NUCLEOTIDE SEQUENCE [LARGE SCALE GENOMIC DNA]</scope>
    <source>
        <strain evidence="3">ATCC 35110 / GB-78</strain>
    </source>
</reference>
<dbReference type="STRING" id="517418.Ctha_2456"/>
<evidence type="ECO:0000313" key="2">
    <source>
        <dbReference type="EMBL" id="ACF14905.1"/>
    </source>
</evidence>
<feature type="domain" description="CheW-like" evidence="1">
    <location>
        <begin position="59"/>
        <end position="213"/>
    </location>
</feature>
<dbReference type="InterPro" id="IPR036061">
    <property type="entry name" value="CheW-like_dom_sf"/>
</dbReference>
<dbReference type="AlphaFoldDB" id="B3QXJ0"/>
<keyword evidence="3" id="KW-1185">Reference proteome</keyword>
<dbReference type="KEGG" id="cts:Ctha_2456"/>
<sequence>MAEEQSKSANAQSQKLAVKLPGEIKVEDLKRLSGKAVEQVEVFTSEQAENVQESEDEVKEQYIAVLIGEREVAFLIKNIDGIIDMQKIIPVPGLPSYVLGVCNVRGEVTSIVDLKIILGFPAKKAQITSRRFRSAEKILILRGDIYSVGFVVDSVLDVVRVAESDVIRISREDKELSRINFCAKGLYARPGEENTGNDVVLIDTAKLLNTKELKQFQ</sequence>
<dbReference type="PANTHER" id="PTHR22617">
    <property type="entry name" value="CHEMOTAXIS SENSOR HISTIDINE KINASE-RELATED"/>
    <property type="match status" value="1"/>
</dbReference>
<dbReference type="Pfam" id="PF01584">
    <property type="entry name" value="CheW"/>
    <property type="match status" value="1"/>
</dbReference>
<evidence type="ECO:0000313" key="3">
    <source>
        <dbReference type="Proteomes" id="UP000001208"/>
    </source>
</evidence>
<dbReference type="PROSITE" id="PS50851">
    <property type="entry name" value="CHEW"/>
    <property type="match status" value="1"/>
</dbReference>